<dbReference type="InterPro" id="IPR027256">
    <property type="entry name" value="P-typ_ATPase_IB"/>
</dbReference>
<name>A0AA45QRF7_9LACT</name>
<dbReference type="InterPro" id="IPR008250">
    <property type="entry name" value="ATPase_P-typ_transduc_dom_A_sf"/>
</dbReference>
<sequence length="622" mass="66455">MLKFQKIVEGHAGGIMVLCGILIASGFFGQLMGWKNLRGSTMFIASLIGFIPVVLHAFQAVRVRQLSIEVLVSLAVLGALAIGEYEESAMVTFLFALGGFLEKKTLEKTRASIKSLTQMAPTVALQASGKEVEIEEVELGMVLLVKTGAQVPVDGAVTDGEGFVNEASITGEAKHVKKAIGDKVFAGSILEDGTLYVSAQKIGEETTFGKIIELVEEAQDAKSPAEKFIDRFAKFYTPFVLLLSLMLLFWSQDLKLAITLLVLGCPGALVIGAPVSNVAAIGNGAKNGVLIKGGEVMNTFHQVDTLLLDKTGTLTKGNTQVVAVKDYGATKALLRRVVLAERQSDHPLAKAIVKAIDQTTLAFTDQAVSNLTVTKVIKGQGLIAQELVIGNEKLLTEQKILLTEEQKKDLLRLQAQGASTVLVAFEGVLKIIYAIADELRPEAKTTLRQLKKLGISQIMMLTGDNEETAKAIAAQLEIDKVQAGLLPEQKVEVLQELQKQGKRVAFIGDGINDAPSLAQADIGIAMGSGTDVAIETSDVVLMTSSFSELVHAYALSKKAVVNMRENIAAAIGVVLFLLMGLVLGGTGLIGQFVTMSTGMFVHEGSILAVIFNAMRLIPFHKK</sequence>
<evidence type="ECO:0000256" key="13">
    <source>
        <dbReference type="ARBA" id="ARBA00023136"/>
    </source>
</evidence>
<keyword evidence="5" id="KW-0104">Cadmium</keyword>
<dbReference type="InterPro" id="IPR044492">
    <property type="entry name" value="P_typ_ATPase_HD_dom"/>
</dbReference>
<dbReference type="GO" id="GO:0008551">
    <property type="term" value="F:P-type cadmium transporter activity"/>
    <property type="evidence" value="ECO:0007669"/>
    <property type="project" value="UniProtKB-EC"/>
</dbReference>
<evidence type="ECO:0000256" key="10">
    <source>
        <dbReference type="ARBA" id="ARBA00022967"/>
    </source>
</evidence>
<evidence type="ECO:0000256" key="5">
    <source>
        <dbReference type="ARBA" id="ARBA00022539"/>
    </source>
</evidence>
<dbReference type="SUPFAM" id="SSF81665">
    <property type="entry name" value="Calcium ATPase, transmembrane domain M"/>
    <property type="match status" value="1"/>
</dbReference>
<proteinExistence type="inferred from homology"/>
<dbReference type="InterPro" id="IPR023298">
    <property type="entry name" value="ATPase_P-typ_TM_dom_sf"/>
</dbReference>
<dbReference type="PRINTS" id="PR00120">
    <property type="entry name" value="HATPASE"/>
</dbReference>
<dbReference type="Pfam" id="PF00702">
    <property type="entry name" value="Hydrolase"/>
    <property type="match status" value="1"/>
</dbReference>
<dbReference type="Proteomes" id="UP000663608">
    <property type="component" value="Chromosome"/>
</dbReference>
<reference evidence="18 19" key="1">
    <citation type="submission" date="2021-02" db="EMBL/GenBank/DDBJ databases">
        <title>Complete genome sequence of Lactococcus lactis strain K_LL004.</title>
        <authorList>
            <person name="Kim H.B."/>
        </authorList>
    </citation>
    <scope>NUCLEOTIDE SEQUENCE [LARGE SCALE GENOMIC DNA]</scope>
    <source>
        <strain evidence="18 19">K_LL004</strain>
    </source>
</reference>
<dbReference type="PRINTS" id="PR00119">
    <property type="entry name" value="CATATPASE"/>
</dbReference>
<keyword evidence="10" id="KW-1278">Translocase</keyword>
<evidence type="ECO:0000256" key="6">
    <source>
        <dbReference type="ARBA" id="ARBA00022692"/>
    </source>
</evidence>
<dbReference type="NCBIfam" id="TIGR01525">
    <property type="entry name" value="ATPase-IB_hvy"/>
    <property type="match status" value="1"/>
</dbReference>
<evidence type="ECO:0000256" key="3">
    <source>
        <dbReference type="ARBA" id="ARBA00022448"/>
    </source>
</evidence>
<feature type="transmembrane region" description="Helical" evidence="16">
    <location>
        <begin position="567"/>
        <end position="593"/>
    </location>
</feature>
<keyword evidence="4 16" id="KW-1003">Cell membrane</keyword>
<feature type="transmembrane region" description="Helical" evidence="16">
    <location>
        <begin position="40"/>
        <end position="59"/>
    </location>
</feature>
<dbReference type="GO" id="GO:0016887">
    <property type="term" value="F:ATP hydrolysis activity"/>
    <property type="evidence" value="ECO:0007669"/>
    <property type="project" value="InterPro"/>
</dbReference>
<keyword evidence="13 16" id="KW-0472">Membrane</keyword>
<evidence type="ECO:0000256" key="7">
    <source>
        <dbReference type="ARBA" id="ARBA00022723"/>
    </source>
</evidence>
<dbReference type="PANTHER" id="PTHR48085">
    <property type="entry name" value="CADMIUM/ZINC-TRANSPORTING ATPASE HMA2-RELATED"/>
    <property type="match status" value="1"/>
</dbReference>
<evidence type="ECO:0000256" key="8">
    <source>
        <dbReference type="ARBA" id="ARBA00022741"/>
    </source>
</evidence>
<dbReference type="GO" id="GO:0005886">
    <property type="term" value="C:plasma membrane"/>
    <property type="evidence" value="ECO:0007669"/>
    <property type="project" value="UniProtKB-SubCell"/>
</dbReference>
<keyword evidence="12" id="KW-0406">Ion transport</keyword>
<evidence type="ECO:0000256" key="11">
    <source>
        <dbReference type="ARBA" id="ARBA00022989"/>
    </source>
</evidence>
<dbReference type="FunFam" id="2.70.150.10:FF:000002">
    <property type="entry name" value="Copper-transporting ATPase 1, putative"/>
    <property type="match status" value="1"/>
</dbReference>
<comment type="subcellular location">
    <subcellularLocation>
        <location evidence="1">Cell membrane</location>
        <topology evidence="1">Multi-pass membrane protein</topology>
    </subcellularLocation>
</comment>
<dbReference type="FunFam" id="3.40.50.1000:FF:000020">
    <property type="entry name" value="Probable cation-transporting P-type ATPase"/>
    <property type="match status" value="1"/>
</dbReference>
<evidence type="ECO:0000256" key="14">
    <source>
        <dbReference type="ARBA" id="ARBA00039103"/>
    </source>
</evidence>
<evidence type="ECO:0000256" key="1">
    <source>
        <dbReference type="ARBA" id="ARBA00004651"/>
    </source>
</evidence>
<keyword evidence="19" id="KW-1185">Reference proteome</keyword>
<dbReference type="Gene3D" id="3.40.1110.10">
    <property type="entry name" value="Calcium-transporting ATPase, cytoplasmic domain N"/>
    <property type="match status" value="1"/>
</dbReference>
<comment type="similarity">
    <text evidence="2 16">Belongs to the cation transport ATPase (P-type) (TC 3.A.3) family. Type IB subfamily.</text>
</comment>
<dbReference type="PROSITE" id="PS01229">
    <property type="entry name" value="COF_2"/>
    <property type="match status" value="1"/>
</dbReference>
<keyword evidence="8 16" id="KW-0547">Nucleotide-binding</keyword>
<dbReference type="InterPro" id="IPR023299">
    <property type="entry name" value="ATPase_P-typ_cyto_dom_N"/>
</dbReference>
<evidence type="ECO:0000256" key="15">
    <source>
        <dbReference type="ARBA" id="ARBA00049338"/>
    </source>
</evidence>
<dbReference type="NCBIfam" id="TIGR01494">
    <property type="entry name" value="ATPase_P-type"/>
    <property type="match status" value="1"/>
</dbReference>
<evidence type="ECO:0000256" key="4">
    <source>
        <dbReference type="ARBA" id="ARBA00022475"/>
    </source>
</evidence>
<evidence type="ECO:0000256" key="12">
    <source>
        <dbReference type="ARBA" id="ARBA00023065"/>
    </source>
</evidence>
<dbReference type="InterPro" id="IPR036412">
    <property type="entry name" value="HAD-like_sf"/>
</dbReference>
<keyword evidence="7 16" id="KW-0479">Metal-binding</keyword>
<dbReference type="InterPro" id="IPR001757">
    <property type="entry name" value="P_typ_ATPase"/>
</dbReference>
<dbReference type="CDD" id="cd02079">
    <property type="entry name" value="P-type_ATPase_HM"/>
    <property type="match status" value="1"/>
</dbReference>
<dbReference type="Pfam" id="PF00122">
    <property type="entry name" value="E1-E2_ATPase"/>
    <property type="match status" value="1"/>
</dbReference>
<keyword evidence="9 16" id="KW-0067">ATP-binding</keyword>
<evidence type="ECO:0000313" key="18">
    <source>
        <dbReference type="EMBL" id="QSE76740.1"/>
    </source>
</evidence>
<feature type="domain" description="P-type ATPase A" evidence="17">
    <location>
        <begin position="127"/>
        <end position="216"/>
    </location>
</feature>
<gene>
    <name evidence="18" type="ORF">JW886_00110</name>
</gene>
<dbReference type="AlphaFoldDB" id="A0AA45QRF7"/>
<dbReference type="Gene3D" id="3.40.50.1000">
    <property type="entry name" value="HAD superfamily/HAD-like"/>
    <property type="match status" value="1"/>
</dbReference>
<dbReference type="KEGG" id="lti:JW886_00110"/>
<evidence type="ECO:0000256" key="16">
    <source>
        <dbReference type="RuleBase" id="RU362081"/>
    </source>
</evidence>
<evidence type="ECO:0000259" key="17">
    <source>
        <dbReference type="Pfam" id="PF00122"/>
    </source>
</evidence>
<protein>
    <recommendedName>
        <fullName evidence="14">Cd(2+)-exporting ATPase</fullName>
        <ecNumber evidence="14">7.2.2.21</ecNumber>
    </recommendedName>
</protein>
<dbReference type="InterPro" id="IPR023214">
    <property type="entry name" value="HAD_sf"/>
</dbReference>
<dbReference type="SUPFAM" id="SSF56784">
    <property type="entry name" value="HAD-like"/>
    <property type="match status" value="1"/>
</dbReference>
<feature type="transmembrane region" description="Helical" evidence="16">
    <location>
        <begin position="599"/>
        <end position="617"/>
    </location>
</feature>
<keyword evidence="3" id="KW-0813">Transport</keyword>
<feature type="transmembrane region" description="Helical" evidence="16">
    <location>
        <begin position="232"/>
        <end position="250"/>
    </location>
</feature>
<keyword evidence="11 16" id="KW-1133">Transmembrane helix</keyword>
<accession>A0AA45QRF7</accession>
<dbReference type="SFLD" id="SFLDG00002">
    <property type="entry name" value="C1.7:_P-type_atpase_like"/>
    <property type="match status" value="1"/>
</dbReference>
<dbReference type="InterPro" id="IPR018303">
    <property type="entry name" value="ATPase_P-typ_P_site"/>
</dbReference>
<evidence type="ECO:0000256" key="9">
    <source>
        <dbReference type="ARBA" id="ARBA00022840"/>
    </source>
</evidence>
<keyword evidence="6 16" id="KW-0812">Transmembrane</keyword>
<dbReference type="EMBL" id="CP070872">
    <property type="protein sequence ID" value="QSE76740.1"/>
    <property type="molecule type" value="Genomic_DNA"/>
</dbReference>
<dbReference type="SFLD" id="SFLDF00027">
    <property type="entry name" value="p-type_atpase"/>
    <property type="match status" value="1"/>
</dbReference>
<dbReference type="GO" id="GO:0005524">
    <property type="term" value="F:ATP binding"/>
    <property type="evidence" value="ECO:0007669"/>
    <property type="project" value="UniProtKB-UniRule"/>
</dbReference>
<dbReference type="EC" id="7.2.2.21" evidence="14"/>
<dbReference type="GO" id="GO:0046872">
    <property type="term" value="F:metal ion binding"/>
    <property type="evidence" value="ECO:0007669"/>
    <property type="project" value="UniProtKB-KW"/>
</dbReference>
<dbReference type="SUPFAM" id="SSF81653">
    <property type="entry name" value="Calcium ATPase, transduction domain A"/>
    <property type="match status" value="1"/>
</dbReference>
<dbReference type="SFLD" id="SFLDS00003">
    <property type="entry name" value="Haloacid_Dehalogenase"/>
    <property type="match status" value="1"/>
</dbReference>
<dbReference type="InterPro" id="IPR051014">
    <property type="entry name" value="Cation_Transport_ATPase_IB"/>
</dbReference>
<comment type="catalytic activity">
    <reaction evidence="15">
        <text>Cd(2+)(in) + ATP + H2O = Cd(2+)(out) + ADP + phosphate + H(+)</text>
        <dbReference type="Rhea" id="RHEA:12132"/>
        <dbReference type="ChEBI" id="CHEBI:15377"/>
        <dbReference type="ChEBI" id="CHEBI:15378"/>
        <dbReference type="ChEBI" id="CHEBI:30616"/>
        <dbReference type="ChEBI" id="CHEBI:43474"/>
        <dbReference type="ChEBI" id="CHEBI:48775"/>
        <dbReference type="ChEBI" id="CHEBI:456216"/>
        <dbReference type="EC" id="7.2.2.21"/>
    </reaction>
</comment>
<dbReference type="Gene3D" id="2.70.150.10">
    <property type="entry name" value="Calcium-transporting ATPase, cytoplasmic transduction domain A"/>
    <property type="match status" value="1"/>
</dbReference>
<organism evidence="18 19">
    <name type="scientific">Lactococcus taiwanensis</name>
    <dbReference type="NCBI Taxonomy" id="1151742"/>
    <lineage>
        <taxon>Bacteria</taxon>
        <taxon>Bacillati</taxon>
        <taxon>Bacillota</taxon>
        <taxon>Bacilli</taxon>
        <taxon>Lactobacillales</taxon>
        <taxon>Streptococcaceae</taxon>
        <taxon>Lactococcus</taxon>
    </lineage>
</organism>
<feature type="transmembrane region" description="Helical" evidence="16">
    <location>
        <begin position="256"/>
        <end position="282"/>
    </location>
</feature>
<evidence type="ECO:0000313" key="19">
    <source>
        <dbReference type="Proteomes" id="UP000663608"/>
    </source>
</evidence>
<dbReference type="PROSITE" id="PS00154">
    <property type="entry name" value="ATPASE_E1_E2"/>
    <property type="match status" value="1"/>
</dbReference>
<evidence type="ECO:0000256" key="2">
    <source>
        <dbReference type="ARBA" id="ARBA00006024"/>
    </source>
</evidence>
<dbReference type="RefSeq" id="WP_205872015.1">
    <property type="nucleotide sequence ID" value="NZ_CP070872.1"/>
</dbReference>
<dbReference type="InterPro" id="IPR059000">
    <property type="entry name" value="ATPase_P-type_domA"/>
</dbReference>
<dbReference type="PANTHER" id="PTHR48085:SF5">
    <property type="entry name" value="CADMIUM_ZINC-TRANSPORTING ATPASE HMA4-RELATED"/>
    <property type="match status" value="1"/>
</dbReference>
<feature type="transmembrane region" description="Helical" evidence="16">
    <location>
        <begin position="12"/>
        <end position="34"/>
    </location>
</feature>
<dbReference type="NCBIfam" id="TIGR01511">
    <property type="entry name" value="ATPase-IB1_Cu"/>
    <property type="match status" value="1"/>
</dbReference>